<reference evidence="3" key="2">
    <citation type="journal article" date="2014" name="ISME J.">
        <title>Microbial stratification in low pH oxic and suboxic macroscopic growths along an acid mine drainage.</title>
        <authorList>
            <person name="Mendez-Garcia C."/>
            <person name="Mesa V."/>
            <person name="Sprenger R.R."/>
            <person name="Richter M."/>
            <person name="Diez M.S."/>
            <person name="Solano J."/>
            <person name="Bargiela R."/>
            <person name="Golyshina O.V."/>
            <person name="Manteca A."/>
            <person name="Ramos J.L."/>
            <person name="Gallego J.R."/>
            <person name="Llorente I."/>
            <person name="Martins Dos Santos V.A."/>
            <person name="Jensen O.N."/>
            <person name="Pelaez A.I."/>
            <person name="Sanchez J."/>
            <person name="Ferrer M."/>
        </authorList>
    </citation>
    <scope>NUCLEOTIDE SEQUENCE</scope>
</reference>
<dbReference type="EMBL" id="AUZX01011019">
    <property type="protein sequence ID" value="EQD45012.1"/>
    <property type="molecule type" value="Genomic_DNA"/>
</dbReference>
<reference evidence="3" key="1">
    <citation type="submission" date="2013-08" db="EMBL/GenBank/DDBJ databases">
        <authorList>
            <person name="Mendez C."/>
            <person name="Richter M."/>
            <person name="Ferrer M."/>
            <person name="Sanchez J."/>
        </authorList>
    </citation>
    <scope>NUCLEOTIDE SEQUENCE</scope>
</reference>
<feature type="region of interest" description="Disordered" evidence="1">
    <location>
        <begin position="60"/>
        <end position="85"/>
    </location>
</feature>
<proteinExistence type="predicted"/>
<accession>T0ZKP4</accession>
<dbReference type="GO" id="GO:0003677">
    <property type="term" value="F:DNA binding"/>
    <property type="evidence" value="ECO:0007669"/>
    <property type="project" value="InterPro"/>
</dbReference>
<evidence type="ECO:0000313" key="3">
    <source>
        <dbReference type="EMBL" id="EQD45012.1"/>
    </source>
</evidence>
<dbReference type="InterPro" id="IPR001387">
    <property type="entry name" value="Cro/C1-type_HTH"/>
</dbReference>
<dbReference type="Pfam" id="PF01381">
    <property type="entry name" value="HTH_3"/>
    <property type="match status" value="1"/>
</dbReference>
<dbReference type="InterPro" id="IPR010982">
    <property type="entry name" value="Lambda_DNA-bd_dom_sf"/>
</dbReference>
<gene>
    <name evidence="3" type="ORF">B1A_15011</name>
</gene>
<dbReference type="Gene3D" id="1.10.260.40">
    <property type="entry name" value="lambda repressor-like DNA-binding domains"/>
    <property type="match status" value="1"/>
</dbReference>
<comment type="caution">
    <text evidence="3">The sequence shown here is derived from an EMBL/GenBank/DDBJ whole genome shotgun (WGS) entry which is preliminary data.</text>
</comment>
<feature type="non-terminal residue" evidence="3">
    <location>
        <position position="1"/>
    </location>
</feature>
<evidence type="ECO:0000256" key="1">
    <source>
        <dbReference type="SAM" id="MobiDB-lite"/>
    </source>
</evidence>
<name>T0ZKP4_9ZZZZ</name>
<sequence length="85" mass="9270">ARDLDQVRLAELANVSVGALSGLERGKGSSLRTLISVLRPLGRTDWIESLAPAVGVSPMQLLRSKQKTPQPRMRASRKPKPEAVR</sequence>
<protein>
    <submittedName>
        <fullName evidence="3">Transcriptional regulator, XRE family</fullName>
    </submittedName>
</protein>
<evidence type="ECO:0000259" key="2">
    <source>
        <dbReference type="PROSITE" id="PS50943"/>
    </source>
</evidence>
<dbReference type="PROSITE" id="PS50943">
    <property type="entry name" value="HTH_CROC1"/>
    <property type="match status" value="1"/>
</dbReference>
<organism evidence="3">
    <name type="scientific">mine drainage metagenome</name>
    <dbReference type="NCBI Taxonomy" id="410659"/>
    <lineage>
        <taxon>unclassified sequences</taxon>
        <taxon>metagenomes</taxon>
        <taxon>ecological metagenomes</taxon>
    </lineage>
</organism>
<feature type="domain" description="HTH cro/C1-type" evidence="2">
    <location>
        <begin position="1"/>
        <end position="47"/>
    </location>
</feature>
<dbReference type="SUPFAM" id="SSF47413">
    <property type="entry name" value="lambda repressor-like DNA-binding domains"/>
    <property type="match status" value="1"/>
</dbReference>
<dbReference type="AlphaFoldDB" id="T0ZKP4"/>